<evidence type="ECO:0000256" key="1">
    <source>
        <dbReference type="ARBA" id="ARBA00005656"/>
    </source>
</evidence>
<dbReference type="PANTHER" id="PTHR43356:SF2">
    <property type="entry name" value="PHOSPHATE ACETYLTRANSFERASE"/>
    <property type="match status" value="1"/>
</dbReference>
<dbReference type="EMBL" id="CP146609">
    <property type="protein sequence ID" value="WWX23994.1"/>
    <property type="molecule type" value="Genomic_DNA"/>
</dbReference>
<protein>
    <submittedName>
        <fullName evidence="5">Phosphate acyltransferase</fullName>
    </submittedName>
</protein>
<dbReference type="Proteomes" id="UP001385389">
    <property type="component" value="Chromosome"/>
</dbReference>
<feature type="domain" description="Phosphate acetyl/butaryl transferase" evidence="4">
    <location>
        <begin position="88"/>
        <end position="295"/>
    </location>
</feature>
<organism evidence="5 6">
    <name type="scientific">Pseudodesulfovibrio methanolicus</name>
    <dbReference type="NCBI Taxonomy" id="3126690"/>
    <lineage>
        <taxon>Bacteria</taxon>
        <taxon>Pseudomonadati</taxon>
        <taxon>Thermodesulfobacteriota</taxon>
        <taxon>Desulfovibrionia</taxon>
        <taxon>Desulfovibrionales</taxon>
        <taxon>Desulfovibrionaceae</taxon>
    </lineage>
</organism>
<reference evidence="5 6" key="1">
    <citation type="submission" date="2024-03" db="EMBL/GenBank/DDBJ databases">
        <title>Phenotype and Genome Characterization of a Sulfate-Reducing Bacterium Pseudodesulfovibrio sp. strain 5S69, isolated from Petroleum Reservoir in Tatarstan (Russia).</title>
        <authorList>
            <person name="Bidzhieva S.K."/>
            <person name="Kadnikov V."/>
            <person name="Tourova T.P."/>
            <person name="Samigullina S.R."/>
            <person name="Sokolova D.S."/>
            <person name="Poltaraus A.B."/>
            <person name="Avtukh A.N."/>
            <person name="Tereshina V.M."/>
            <person name="Mardanov A.V."/>
            <person name="Nazina T.N."/>
        </authorList>
    </citation>
    <scope>NUCLEOTIDE SEQUENCE [LARGE SCALE GENOMIC DNA]</scope>
    <source>
        <strain evidence="5 6">5S69</strain>
    </source>
</reference>
<evidence type="ECO:0000256" key="2">
    <source>
        <dbReference type="ARBA" id="ARBA00022679"/>
    </source>
</evidence>
<name>A0ABZ2IZ67_9BACT</name>
<keyword evidence="3 5" id="KW-0012">Acyltransferase</keyword>
<proteinExistence type="inferred from homology"/>
<keyword evidence="6" id="KW-1185">Reference proteome</keyword>
<dbReference type="InterPro" id="IPR002505">
    <property type="entry name" value="PTA_PTB"/>
</dbReference>
<keyword evidence="2" id="KW-0808">Transferase</keyword>
<gene>
    <name evidence="5" type="ORF">V8V93_07215</name>
</gene>
<dbReference type="Gene3D" id="3.40.718.10">
    <property type="entry name" value="Isopropylmalate Dehydrogenase"/>
    <property type="match status" value="1"/>
</dbReference>
<evidence type="ECO:0000313" key="6">
    <source>
        <dbReference type="Proteomes" id="UP001385389"/>
    </source>
</evidence>
<dbReference type="PANTHER" id="PTHR43356">
    <property type="entry name" value="PHOSPHATE ACETYLTRANSFERASE"/>
    <property type="match status" value="1"/>
</dbReference>
<dbReference type="SUPFAM" id="SSF53659">
    <property type="entry name" value="Isocitrate/Isopropylmalate dehydrogenase-like"/>
    <property type="match status" value="1"/>
</dbReference>
<evidence type="ECO:0000256" key="3">
    <source>
        <dbReference type="ARBA" id="ARBA00023315"/>
    </source>
</evidence>
<sequence length="305" mass="32095">MFTSFDAMSAYWREHAAPARIGVACPEDAVIMKAVLLAHELGIVNPVLVGDQEAIVTLLKAEDRTPGDFEIVHVPDEARAGEYVAEGVAAGNFAAPMKGHMQTARFLRPLLDKERGVVPRNGLLNQVTVYEEPSGTRLRLICDCAVNIAPDLQQMASIVKNAVLLAHRLGCARPRVAVIAPLESVNPDIPSTVNAALLSKMADRGYFGEADVDGPLALDLAVSPKAAELKGIGGPVAGNADIMVAPGLDAGNMTHKALVHIAGLKTAGVVTGGTRPIIMTSRTDSVEDKMRSILTAMLAGTGVDR</sequence>
<accession>A0ABZ2IZ67</accession>
<dbReference type="InterPro" id="IPR050500">
    <property type="entry name" value="Phos_Acetyltrans/Butyryltrans"/>
</dbReference>
<dbReference type="RefSeq" id="WP_338669690.1">
    <property type="nucleotide sequence ID" value="NZ_CP146609.1"/>
</dbReference>
<dbReference type="Pfam" id="PF01515">
    <property type="entry name" value="PTA_PTB"/>
    <property type="match status" value="1"/>
</dbReference>
<dbReference type="PIRSF" id="PIRSF000428">
    <property type="entry name" value="P_Ac_trans"/>
    <property type="match status" value="1"/>
</dbReference>
<dbReference type="GO" id="GO:0016746">
    <property type="term" value="F:acyltransferase activity"/>
    <property type="evidence" value="ECO:0007669"/>
    <property type="project" value="UniProtKB-KW"/>
</dbReference>
<evidence type="ECO:0000313" key="5">
    <source>
        <dbReference type="EMBL" id="WWX23994.1"/>
    </source>
</evidence>
<dbReference type="InterPro" id="IPR012147">
    <property type="entry name" value="P_Ac_Bu_trans"/>
</dbReference>
<comment type="similarity">
    <text evidence="1">Belongs to the phosphate acetyltransferase and butyryltransferase family.</text>
</comment>
<evidence type="ECO:0000259" key="4">
    <source>
        <dbReference type="Pfam" id="PF01515"/>
    </source>
</evidence>